<sequence length="118" mass="11900">MSADTNAGFSIQSSNDGRVAVIAVSGELDITTAPALATAIEAQIESAPSALIIDLSAVSFLASAAMTVLATTQKDHGDAVAFSVVADGPTTSRPIKLMGLDQEFALHADLASARAALD</sequence>
<dbReference type="Proteomes" id="UP001081071">
    <property type="component" value="Unassembled WGS sequence"/>
</dbReference>
<evidence type="ECO:0000313" key="4">
    <source>
        <dbReference type="EMBL" id="MCZ4520165.1"/>
    </source>
</evidence>
<dbReference type="InterPro" id="IPR036513">
    <property type="entry name" value="STAS_dom_sf"/>
</dbReference>
<name>A0ABT4MIA9_9NOCA</name>
<keyword evidence="5" id="KW-1185">Reference proteome</keyword>
<dbReference type="PROSITE" id="PS50801">
    <property type="entry name" value="STAS"/>
    <property type="match status" value="1"/>
</dbReference>
<dbReference type="PANTHER" id="PTHR33495:SF13">
    <property type="entry name" value="ANTI-SIGMA-F FACTOR ANTAGONIST RSFB"/>
    <property type="match status" value="1"/>
</dbReference>
<reference evidence="4" key="1">
    <citation type="submission" date="2022-12" db="EMBL/GenBank/DDBJ databases">
        <authorList>
            <person name="Krivoruchko A.V."/>
            <person name="Elkin A."/>
        </authorList>
    </citation>
    <scope>NUCLEOTIDE SEQUENCE</scope>
    <source>
        <strain evidence="4">IEGM 1391</strain>
    </source>
</reference>
<comment type="caution">
    <text evidence="4">The sequence shown here is derived from an EMBL/GenBank/DDBJ whole genome shotgun (WGS) entry which is preliminary data.</text>
</comment>
<dbReference type="Gene3D" id="3.30.750.24">
    <property type="entry name" value="STAS domain"/>
    <property type="match status" value="1"/>
</dbReference>
<dbReference type="InterPro" id="IPR002645">
    <property type="entry name" value="STAS_dom"/>
</dbReference>
<dbReference type="Pfam" id="PF01740">
    <property type="entry name" value="STAS"/>
    <property type="match status" value="1"/>
</dbReference>
<dbReference type="NCBIfam" id="TIGR00377">
    <property type="entry name" value="ant_ant_sig"/>
    <property type="match status" value="1"/>
</dbReference>
<accession>A0ABT4MIA9</accession>
<evidence type="ECO:0000259" key="3">
    <source>
        <dbReference type="PROSITE" id="PS50801"/>
    </source>
</evidence>
<dbReference type="EMBL" id="JAPWIJ010000006">
    <property type="protein sequence ID" value="MCZ4520165.1"/>
    <property type="molecule type" value="Genomic_DNA"/>
</dbReference>
<dbReference type="RefSeq" id="WP_269606172.1">
    <property type="nucleotide sequence ID" value="NZ_JAPWIJ010000006.1"/>
</dbReference>
<protein>
    <recommendedName>
        <fullName evidence="2">Anti-sigma factor antagonist</fullName>
    </recommendedName>
</protein>
<gene>
    <name evidence="4" type="ORF">O4220_16765</name>
</gene>
<dbReference type="InterPro" id="IPR003658">
    <property type="entry name" value="Anti-sigma_ant"/>
</dbReference>
<organism evidence="4 5">
    <name type="scientific">Rhodococcus ruber</name>
    <dbReference type="NCBI Taxonomy" id="1830"/>
    <lineage>
        <taxon>Bacteria</taxon>
        <taxon>Bacillati</taxon>
        <taxon>Actinomycetota</taxon>
        <taxon>Actinomycetes</taxon>
        <taxon>Mycobacteriales</taxon>
        <taxon>Nocardiaceae</taxon>
        <taxon>Rhodococcus</taxon>
    </lineage>
</organism>
<dbReference type="CDD" id="cd07043">
    <property type="entry name" value="STAS_anti-anti-sigma_factors"/>
    <property type="match status" value="1"/>
</dbReference>
<evidence type="ECO:0000313" key="5">
    <source>
        <dbReference type="Proteomes" id="UP001081071"/>
    </source>
</evidence>
<dbReference type="SUPFAM" id="SSF52091">
    <property type="entry name" value="SpoIIaa-like"/>
    <property type="match status" value="1"/>
</dbReference>
<evidence type="ECO:0000256" key="2">
    <source>
        <dbReference type="RuleBase" id="RU003749"/>
    </source>
</evidence>
<feature type="domain" description="STAS" evidence="3">
    <location>
        <begin position="9"/>
        <end position="118"/>
    </location>
</feature>
<proteinExistence type="inferred from homology"/>
<comment type="similarity">
    <text evidence="1 2">Belongs to the anti-sigma-factor antagonist family.</text>
</comment>
<evidence type="ECO:0000256" key="1">
    <source>
        <dbReference type="ARBA" id="ARBA00009013"/>
    </source>
</evidence>
<dbReference type="PANTHER" id="PTHR33495">
    <property type="entry name" value="ANTI-SIGMA FACTOR ANTAGONIST TM_1081-RELATED-RELATED"/>
    <property type="match status" value="1"/>
</dbReference>